<accession>A0A5C4ZZK3</accession>
<evidence type="ECO:0000313" key="1">
    <source>
        <dbReference type="EMBL" id="TNP11708.1"/>
    </source>
</evidence>
<sequence>MKIMKGKVIGVIILIAVCIPFTAWKESKVKDFPVSIFSEEADGEYDQKLKYTAFLPDVAIWMNGWEKKWTEGERTVYQKGNRIVNVFHPSGDDGFYLLEARENK</sequence>
<dbReference type="AlphaFoldDB" id="A0A5C4ZZK3"/>
<reference evidence="1 2" key="1">
    <citation type="submission" date="2019-06" db="EMBL/GenBank/DDBJ databases">
        <title>Biocontrol Bacillus strains from Vietnam.</title>
        <authorList>
            <person name="Borriss R."/>
            <person name="Lasch P."/>
            <person name="Thanh Tam L.T."/>
            <person name="Luong P.T."/>
            <person name="Phuong Thao L.T."/>
            <person name="Kim Chung L.T."/>
        </authorList>
    </citation>
    <scope>NUCLEOTIDE SEQUENCE [LARGE SCALE GENOMIC DNA]</scope>
    <source>
        <strain evidence="1 2">SN1</strain>
    </source>
</reference>
<organism evidence="1 2">
    <name type="scientific">Bacillus tropicus</name>
    <dbReference type="NCBI Taxonomy" id="2026188"/>
    <lineage>
        <taxon>Bacteria</taxon>
        <taxon>Bacillati</taxon>
        <taxon>Bacillota</taxon>
        <taxon>Bacilli</taxon>
        <taxon>Bacillales</taxon>
        <taxon>Bacillaceae</taxon>
        <taxon>Bacillus</taxon>
        <taxon>Bacillus cereus group</taxon>
    </lineage>
</organism>
<protein>
    <submittedName>
        <fullName evidence="1">Outer surface protein</fullName>
    </submittedName>
</protein>
<proteinExistence type="predicted"/>
<gene>
    <name evidence="1" type="ORF">FHY71_24180</name>
</gene>
<name>A0A5C4ZZK3_9BACI</name>
<evidence type="ECO:0000313" key="2">
    <source>
        <dbReference type="Proteomes" id="UP000312495"/>
    </source>
</evidence>
<comment type="caution">
    <text evidence="1">The sequence shown here is derived from an EMBL/GenBank/DDBJ whole genome shotgun (WGS) entry which is preliminary data.</text>
</comment>
<dbReference type="EMBL" id="VEPV01000012">
    <property type="protein sequence ID" value="TNP11708.1"/>
    <property type="molecule type" value="Genomic_DNA"/>
</dbReference>
<dbReference type="Proteomes" id="UP000312495">
    <property type="component" value="Unassembled WGS sequence"/>
</dbReference>
<dbReference type="RefSeq" id="WP_000699966.1">
    <property type="nucleotide sequence ID" value="NZ_CP195032.1"/>
</dbReference>